<feature type="chain" id="PRO_5036230689" evidence="3">
    <location>
        <begin position="17"/>
        <end position="110"/>
    </location>
</feature>
<feature type="transmembrane region" description="Helical" evidence="2">
    <location>
        <begin position="40"/>
        <end position="59"/>
    </location>
</feature>
<dbReference type="EMBL" id="CAJOBJ010295648">
    <property type="protein sequence ID" value="CAF5157682.1"/>
    <property type="molecule type" value="Genomic_DNA"/>
</dbReference>
<dbReference type="EMBL" id="CAJNOV010013091">
    <property type="protein sequence ID" value="CAF1508424.1"/>
    <property type="molecule type" value="Genomic_DNA"/>
</dbReference>
<evidence type="ECO:0000256" key="1">
    <source>
        <dbReference type="SAM" id="MobiDB-lite"/>
    </source>
</evidence>
<dbReference type="Proteomes" id="UP000681967">
    <property type="component" value="Unassembled WGS sequence"/>
</dbReference>
<evidence type="ECO:0000313" key="7">
    <source>
        <dbReference type="EMBL" id="CAF5069079.1"/>
    </source>
</evidence>
<evidence type="ECO:0000256" key="3">
    <source>
        <dbReference type="SAM" id="SignalP"/>
    </source>
</evidence>
<evidence type="ECO:0000313" key="5">
    <source>
        <dbReference type="EMBL" id="CAF2088404.1"/>
    </source>
</evidence>
<name>A0A816SQA9_9BILA</name>
<keyword evidence="2" id="KW-1133">Transmembrane helix</keyword>
<dbReference type="Proteomes" id="UP000681720">
    <property type="component" value="Unassembled WGS sequence"/>
</dbReference>
<comment type="caution">
    <text evidence="5">The sequence shown here is derived from an EMBL/GenBank/DDBJ whole genome shotgun (WGS) entry which is preliminary data.</text>
</comment>
<evidence type="ECO:0000313" key="4">
    <source>
        <dbReference type="EMBL" id="CAF1508424.1"/>
    </source>
</evidence>
<sequence length="110" mass="12533">MFLFIFASSLVLFSDARLDRNVAVSCAQTFNSSDWTHNAFIVLLIAATLVILSFIFYTVKKCWPILKQTCLQRQLQHQLYTSSTLPTPASTYQTPYVQPSTSFQHQQLPP</sequence>
<protein>
    <submittedName>
        <fullName evidence="5">Uncharacterized protein</fullName>
    </submittedName>
</protein>
<dbReference type="Proteomes" id="UP000676336">
    <property type="component" value="Unassembled WGS sequence"/>
</dbReference>
<evidence type="ECO:0000256" key="2">
    <source>
        <dbReference type="SAM" id="Phobius"/>
    </source>
</evidence>
<feature type="signal peptide" evidence="3">
    <location>
        <begin position="1"/>
        <end position="16"/>
    </location>
</feature>
<accession>A0A816SQA9</accession>
<evidence type="ECO:0000313" key="9">
    <source>
        <dbReference type="Proteomes" id="UP000663824"/>
    </source>
</evidence>
<proteinExistence type="predicted"/>
<reference evidence="5" key="1">
    <citation type="submission" date="2021-02" db="EMBL/GenBank/DDBJ databases">
        <authorList>
            <person name="Nowell W R."/>
        </authorList>
    </citation>
    <scope>NUCLEOTIDE SEQUENCE</scope>
</reference>
<keyword evidence="2" id="KW-0472">Membrane</keyword>
<dbReference type="AlphaFoldDB" id="A0A816SQA9"/>
<dbReference type="Proteomes" id="UP000663824">
    <property type="component" value="Unassembled WGS sequence"/>
</dbReference>
<dbReference type="EMBL" id="CAJOBH010230318">
    <property type="protein sequence ID" value="CAF5069079.1"/>
    <property type="molecule type" value="Genomic_DNA"/>
</dbReference>
<gene>
    <name evidence="7" type="ORF">BYL167_LOCUS60330</name>
    <name evidence="4" type="ORF">CJN711_LOCUS27659</name>
    <name evidence="8" type="ORF">GIL414_LOCUS65517</name>
    <name evidence="5" type="ORF">MBJ925_LOCUS19898</name>
    <name evidence="6" type="ORF">SMN809_LOCUS50548</name>
</gene>
<dbReference type="EMBL" id="CAJOBI010167355">
    <property type="protein sequence ID" value="CAF4875258.1"/>
    <property type="molecule type" value="Genomic_DNA"/>
</dbReference>
<feature type="region of interest" description="Disordered" evidence="1">
    <location>
        <begin position="84"/>
        <end position="110"/>
    </location>
</feature>
<dbReference type="EMBL" id="CAJNRE010010145">
    <property type="protein sequence ID" value="CAF2088404.1"/>
    <property type="molecule type" value="Genomic_DNA"/>
</dbReference>
<organism evidence="5 9">
    <name type="scientific">Rotaria magnacalcarata</name>
    <dbReference type="NCBI Taxonomy" id="392030"/>
    <lineage>
        <taxon>Eukaryota</taxon>
        <taxon>Metazoa</taxon>
        <taxon>Spiralia</taxon>
        <taxon>Gnathifera</taxon>
        <taxon>Rotifera</taxon>
        <taxon>Eurotatoria</taxon>
        <taxon>Bdelloidea</taxon>
        <taxon>Philodinida</taxon>
        <taxon>Philodinidae</taxon>
        <taxon>Rotaria</taxon>
    </lineage>
</organism>
<dbReference type="Proteomes" id="UP000663855">
    <property type="component" value="Unassembled WGS sequence"/>
</dbReference>
<keyword evidence="3" id="KW-0732">Signal</keyword>
<evidence type="ECO:0000313" key="8">
    <source>
        <dbReference type="EMBL" id="CAF5157682.1"/>
    </source>
</evidence>
<keyword evidence="2" id="KW-0812">Transmembrane</keyword>
<evidence type="ECO:0000313" key="6">
    <source>
        <dbReference type="EMBL" id="CAF4875258.1"/>
    </source>
</evidence>